<dbReference type="Pfam" id="PF13761">
    <property type="entry name" value="DUF4166"/>
    <property type="match status" value="1"/>
</dbReference>
<name>A0ABV7RS64_9GAMM</name>
<evidence type="ECO:0000313" key="2">
    <source>
        <dbReference type="EMBL" id="MFC3551582.1"/>
    </source>
</evidence>
<sequence length="183" mass="20855">MAAAPPPTLYRQLLGAAFERLPPSVQRLHARDGQWRYHGKVEVERGTGLLARLCAWATRLPRAGRGPIKVEIAADRGRERWARVFAGRAMRSRLWGREGLLCERLGPVLFGFHLDVETRPGEGHAVVWRLAQVRVLGVPLPAAWFEQVQAHEYARDHRYRFDVTAALPWVGLLVHYRGWLDVD</sequence>
<proteinExistence type="predicted"/>
<evidence type="ECO:0000259" key="1">
    <source>
        <dbReference type="Pfam" id="PF13761"/>
    </source>
</evidence>
<dbReference type="Proteomes" id="UP001595740">
    <property type="component" value="Unassembled WGS sequence"/>
</dbReference>
<feature type="domain" description="DUF4166" evidence="1">
    <location>
        <begin position="21"/>
        <end position="180"/>
    </location>
</feature>
<comment type="caution">
    <text evidence="2">The sequence shown here is derived from an EMBL/GenBank/DDBJ whole genome shotgun (WGS) entry which is preliminary data.</text>
</comment>
<evidence type="ECO:0000313" key="3">
    <source>
        <dbReference type="Proteomes" id="UP001595740"/>
    </source>
</evidence>
<dbReference type="InterPro" id="IPR025311">
    <property type="entry name" value="DUF4166"/>
</dbReference>
<dbReference type="EMBL" id="JBHRXK010000004">
    <property type="protein sequence ID" value="MFC3551582.1"/>
    <property type="molecule type" value="Genomic_DNA"/>
</dbReference>
<protein>
    <submittedName>
        <fullName evidence="2">DUF4166 domain-containing protein</fullName>
    </submittedName>
</protein>
<keyword evidence="3" id="KW-1185">Reference proteome</keyword>
<accession>A0ABV7RS64</accession>
<organism evidence="2 3">
    <name type="scientific">Lysobacter cavernae</name>
    <dbReference type="NCBI Taxonomy" id="1685901"/>
    <lineage>
        <taxon>Bacteria</taxon>
        <taxon>Pseudomonadati</taxon>
        <taxon>Pseudomonadota</taxon>
        <taxon>Gammaproteobacteria</taxon>
        <taxon>Lysobacterales</taxon>
        <taxon>Lysobacteraceae</taxon>
        <taxon>Lysobacter</taxon>
    </lineage>
</organism>
<reference evidence="3" key="1">
    <citation type="journal article" date="2019" name="Int. J. Syst. Evol. Microbiol.">
        <title>The Global Catalogue of Microorganisms (GCM) 10K type strain sequencing project: providing services to taxonomists for standard genome sequencing and annotation.</title>
        <authorList>
            <consortium name="The Broad Institute Genomics Platform"/>
            <consortium name="The Broad Institute Genome Sequencing Center for Infectious Disease"/>
            <person name="Wu L."/>
            <person name="Ma J."/>
        </authorList>
    </citation>
    <scope>NUCLEOTIDE SEQUENCE [LARGE SCALE GENOMIC DNA]</scope>
    <source>
        <strain evidence="3">KCTC 42875</strain>
    </source>
</reference>
<dbReference type="RefSeq" id="WP_386759340.1">
    <property type="nucleotide sequence ID" value="NZ_JBHRXK010000004.1"/>
</dbReference>
<gene>
    <name evidence="2" type="ORF">ACFOLC_11235</name>
</gene>